<gene>
    <name evidence="2" type="ORF">WN48_06679</name>
</gene>
<sequence>MAVSNASEERNMPECLVYMTHRGRGCEECVIEEESMKCLRERKTGKGNKENLKVGTLQTVWFQTGRSEPTVEEKKIGRRDPKELRNKDGETNAVNTN</sequence>
<evidence type="ECO:0000313" key="2">
    <source>
        <dbReference type="EMBL" id="OAD54515.1"/>
    </source>
</evidence>
<dbReference type="EMBL" id="KQ764466">
    <property type="protein sequence ID" value="OAD54515.1"/>
    <property type="molecule type" value="Genomic_DNA"/>
</dbReference>
<keyword evidence="3" id="KW-1185">Reference proteome</keyword>
<name>A0A310SBR2_9HYME</name>
<accession>A0A310SBR2</accession>
<feature type="compositionally biased region" description="Basic and acidic residues" evidence="1">
    <location>
        <begin position="69"/>
        <end position="90"/>
    </location>
</feature>
<dbReference type="AlphaFoldDB" id="A0A310SBR2"/>
<evidence type="ECO:0000256" key="1">
    <source>
        <dbReference type="SAM" id="MobiDB-lite"/>
    </source>
</evidence>
<protein>
    <submittedName>
        <fullName evidence="2">Uncharacterized protein</fullName>
    </submittedName>
</protein>
<dbReference type="Proteomes" id="UP000250275">
    <property type="component" value="Unassembled WGS sequence"/>
</dbReference>
<reference evidence="2 3" key="1">
    <citation type="submission" date="2015-07" db="EMBL/GenBank/DDBJ databases">
        <title>The genome of Eufriesea mexicana.</title>
        <authorList>
            <person name="Pan H."/>
            <person name="Kapheim K."/>
        </authorList>
    </citation>
    <scope>NUCLEOTIDE SEQUENCE [LARGE SCALE GENOMIC DNA]</scope>
    <source>
        <strain evidence="2">0111107269</strain>
        <tissue evidence="2">Whole body</tissue>
    </source>
</reference>
<organism evidence="2 3">
    <name type="scientific">Eufriesea mexicana</name>
    <dbReference type="NCBI Taxonomy" id="516756"/>
    <lineage>
        <taxon>Eukaryota</taxon>
        <taxon>Metazoa</taxon>
        <taxon>Ecdysozoa</taxon>
        <taxon>Arthropoda</taxon>
        <taxon>Hexapoda</taxon>
        <taxon>Insecta</taxon>
        <taxon>Pterygota</taxon>
        <taxon>Neoptera</taxon>
        <taxon>Endopterygota</taxon>
        <taxon>Hymenoptera</taxon>
        <taxon>Apocrita</taxon>
        <taxon>Aculeata</taxon>
        <taxon>Apoidea</taxon>
        <taxon>Anthophila</taxon>
        <taxon>Apidae</taxon>
        <taxon>Eufriesea</taxon>
    </lineage>
</organism>
<evidence type="ECO:0000313" key="3">
    <source>
        <dbReference type="Proteomes" id="UP000250275"/>
    </source>
</evidence>
<feature type="region of interest" description="Disordered" evidence="1">
    <location>
        <begin position="65"/>
        <end position="97"/>
    </location>
</feature>
<proteinExistence type="predicted"/>